<protein>
    <recommendedName>
        <fullName evidence="3">Sulfotransferase domain-containing protein</fullName>
    </recommendedName>
</protein>
<dbReference type="Pfam" id="PF00685">
    <property type="entry name" value="Sulfotransfer_1"/>
    <property type="match status" value="1"/>
</dbReference>
<dbReference type="KEGG" id="vde:111246437"/>
<evidence type="ECO:0000313" key="4">
    <source>
        <dbReference type="EnsemblMetazoa" id="XP_022651751"/>
    </source>
</evidence>
<dbReference type="FunCoup" id="A0A7M7JGI4">
    <property type="interactions" value="13"/>
</dbReference>
<dbReference type="InterPro" id="IPR000863">
    <property type="entry name" value="Sulfotransferase_dom"/>
</dbReference>
<dbReference type="EnsemblMetazoa" id="XM_022796016">
    <property type="protein sequence ID" value="XP_022651751"/>
    <property type="gene ID" value="LOC111246437"/>
</dbReference>
<proteinExistence type="inferred from homology"/>
<accession>A0A7M7JGI4</accession>
<keyword evidence="5" id="KW-1185">Reference proteome</keyword>
<organism evidence="4 5">
    <name type="scientific">Varroa destructor</name>
    <name type="common">Honeybee mite</name>
    <dbReference type="NCBI Taxonomy" id="109461"/>
    <lineage>
        <taxon>Eukaryota</taxon>
        <taxon>Metazoa</taxon>
        <taxon>Ecdysozoa</taxon>
        <taxon>Arthropoda</taxon>
        <taxon>Chelicerata</taxon>
        <taxon>Arachnida</taxon>
        <taxon>Acari</taxon>
        <taxon>Parasitiformes</taxon>
        <taxon>Mesostigmata</taxon>
        <taxon>Gamasina</taxon>
        <taxon>Dermanyssoidea</taxon>
        <taxon>Varroidae</taxon>
        <taxon>Varroa</taxon>
    </lineage>
</organism>
<dbReference type="Proteomes" id="UP000594260">
    <property type="component" value="Unplaced"/>
</dbReference>
<feature type="domain" description="Sulfotransferase" evidence="3">
    <location>
        <begin position="48"/>
        <end position="273"/>
    </location>
</feature>
<dbReference type="InParanoid" id="A0A7M7JGI4"/>
<name>A0A7M7JGI4_VARDE</name>
<dbReference type="GO" id="GO:0008146">
    <property type="term" value="F:sulfotransferase activity"/>
    <property type="evidence" value="ECO:0007669"/>
    <property type="project" value="InterPro"/>
</dbReference>
<dbReference type="InterPro" id="IPR027417">
    <property type="entry name" value="P-loop_NTPase"/>
</dbReference>
<evidence type="ECO:0000256" key="2">
    <source>
        <dbReference type="ARBA" id="ARBA00022679"/>
    </source>
</evidence>
<evidence type="ECO:0000259" key="3">
    <source>
        <dbReference type="Pfam" id="PF00685"/>
    </source>
</evidence>
<dbReference type="SUPFAM" id="SSF52540">
    <property type="entry name" value="P-loop containing nucleoside triphosphate hydrolases"/>
    <property type="match status" value="1"/>
</dbReference>
<sequence length="305" mass="36120">MKILDKLGDEVELLYERPKLATYDGVPMTANNFPIKFWRETRAYIPRDDDIFIVTYPKSGTTWLQQIMFVLFNGRHIKDISERYANCPFLEHSGSVRIETMRRPGAIKLHMRFEHAPYAGNAKYIYCVRNPKDCCVSFFYQSLKTVEHFSDCTFEEFFEYFMDGKCEFGNYWDHIESWYPHVTADNVLMVTYEDMKKNIARELGNIGNFIGGEWGQKLQSGERLQTVIRLSSFRNMRKLYENSLFYGENFLRKGTINDWETHMTPQMSQTIEDETYSRLEELCPQLLRKWESYGALSGNKKSMFY</sequence>
<dbReference type="Gene3D" id="3.40.50.300">
    <property type="entry name" value="P-loop containing nucleotide triphosphate hydrolases"/>
    <property type="match status" value="1"/>
</dbReference>
<reference evidence="4" key="1">
    <citation type="submission" date="2021-01" db="UniProtKB">
        <authorList>
            <consortium name="EnsemblMetazoa"/>
        </authorList>
    </citation>
    <scope>IDENTIFICATION</scope>
</reference>
<dbReference type="GeneID" id="111246437"/>
<dbReference type="OrthoDB" id="205623at2759"/>
<dbReference type="AlphaFoldDB" id="A0A7M7JGI4"/>
<dbReference type="PANTHER" id="PTHR11783">
    <property type="entry name" value="SULFOTRANSFERASE SULT"/>
    <property type="match status" value="1"/>
</dbReference>
<evidence type="ECO:0000313" key="5">
    <source>
        <dbReference type="Proteomes" id="UP000594260"/>
    </source>
</evidence>
<comment type="similarity">
    <text evidence="1">Belongs to the sulfotransferase 1 family.</text>
</comment>
<evidence type="ECO:0000256" key="1">
    <source>
        <dbReference type="ARBA" id="ARBA00005771"/>
    </source>
</evidence>
<dbReference type="OMA" id="LGPHDCV"/>
<dbReference type="RefSeq" id="XP_022651751.1">
    <property type="nucleotide sequence ID" value="XM_022796016.1"/>
</dbReference>
<keyword evidence="2" id="KW-0808">Transferase</keyword>